<protein>
    <submittedName>
        <fullName evidence="3">BTB domain-containing protein</fullName>
    </submittedName>
</protein>
<keyword evidence="2" id="KW-1185">Reference proteome</keyword>
<dbReference type="Pfam" id="PF02214">
    <property type="entry name" value="BTB_2"/>
    <property type="match status" value="1"/>
</dbReference>
<dbReference type="GO" id="GO:0051260">
    <property type="term" value="P:protein homooligomerization"/>
    <property type="evidence" value="ECO:0007669"/>
    <property type="project" value="InterPro"/>
</dbReference>
<reference evidence="3" key="1">
    <citation type="submission" date="2016-11" db="UniProtKB">
        <authorList>
            <consortium name="WormBaseParasite"/>
        </authorList>
    </citation>
    <scope>IDENTIFICATION</scope>
</reference>
<dbReference type="InterPro" id="IPR000210">
    <property type="entry name" value="BTB/POZ_dom"/>
</dbReference>
<evidence type="ECO:0000313" key="3">
    <source>
        <dbReference type="WBParaSite" id="L893_g16682.t1"/>
    </source>
</evidence>
<dbReference type="PANTHER" id="PTHR11145">
    <property type="entry name" value="BTB/POZ DOMAIN-CONTAINING ADAPTER FOR CUL3-MEDIATED RHOA DEGRADATION PROTEIN FAMILY MEMBER"/>
    <property type="match status" value="1"/>
</dbReference>
<dbReference type="Gene3D" id="3.30.710.10">
    <property type="entry name" value="Potassium Channel Kv1.1, Chain A"/>
    <property type="match status" value="1"/>
</dbReference>
<evidence type="ECO:0000259" key="1">
    <source>
        <dbReference type="SMART" id="SM00225"/>
    </source>
</evidence>
<dbReference type="AlphaFoldDB" id="A0A1I7YJA5"/>
<sequence length="212" mass="24576">MTRKVVLDIGGTQFVTTEKTIARIPNLFQELEPDDHGVIFVDKDGFNFSYILNFMRDGSSSFLETCQEDTIREIARQAEFYKISELVALCASYDQPPTLHDLVKWRSDSIDVYWQLFVRHIVDDSLRLPFHYERNSHTLAKCIACEETFDPKCSYVYDIDMDEWSATRHHMQYMTGQVTQKFGTTCCLVKWSNGCQVHLPITAIRKANPSKI</sequence>
<organism evidence="2 3">
    <name type="scientific">Steinernema glaseri</name>
    <dbReference type="NCBI Taxonomy" id="37863"/>
    <lineage>
        <taxon>Eukaryota</taxon>
        <taxon>Metazoa</taxon>
        <taxon>Ecdysozoa</taxon>
        <taxon>Nematoda</taxon>
        <taxon>Chromadorea</taxon>
        <taxon>Rhabditida</taxon>
        <taxon>Tylenchina</taxon>
        <taxon>Panagrolaimomorpha</taxon>
        <taxon>Strongyloidoidea</taxon>
        <taxon>Steinernematidae</taxon>
        <taxon>Steinernema</taxon>
    </lineage>
</organism>
<dbReference type="InterPro" id="IPR045068">
    <property type="entry name" value="BACURD1-3"/>
</dbReference>
<feature type="domain" description="BTB" evidence="1">
    <location>
        <begin position="3"/>
        <end position="98"/>
    </location>
</feature>
<proteinExistence type="predicted"/>
<name>A0A1I7YJA5_9BILA</name>
<dbReference type="SMART" id="SM00225">
    <property type="entry name" value="BTB"/>
    <property type="match status" value="1"/>
</dbReference>
<dbReference type="Proteomes" id="UP000095287">
    <property type="component" value="Unplaced"/>
</dbReference>
<accession>A0A1I7YJA5</accession>
<dbReference type="SUPFAM" id="SSF54695">
    <property type="entry name" value="POZ domain"/>
    <property type="match status" value="1"/>
</dbReference>
<evidence type="ECO:0000313" key="2">
    <source>
        <dbReference type="Proteomes" id="UP000095287"/>
    </source>
</evidence>
<dbReference type="WBParaSite" id="L893_g16682.t1">
    <property type="protein sequence ID" value="L893_g16682.t1"/>
    <property type="gene ID" value="L893_g16682"/>
</dbReference>
<dbReference type="InterPro" id="IPR011333">
    <property type="entry name" value="SKP1/BTB/POZ_sf"/>
</dbReference>
<dbReference type="PANTHER" id="PTHR11145:SF12">
    <property type="entry name" value="BTB DOMAIN-CONTAINING PROTEIN"/>
    <property type="match status" value="1"/>
</dbReference>
<dbReference type="InterPro" id="IPR003131">
    <property type="entry name" value="T1-type_BTB"/>
</dbReference>